<reference evidence="2" key="1">
    <citation type="submission" date="2017-03" db="EMBL/GenBank/DDBJ databases">
        <authorList>
            <person name="Monnet C."/>
        </authorList>
    </citation>
    <scope>NUCLEOTIDE SEQUENCE [LARGE SCALE GENOMIC DNA]</scope>
    <source>
        <strain evidence="2">P10</strain>
    </source>
</reference>
<keyword evidence="2" id="KW-1185">Reference proteome</keyword>
<dbReference type="EMBL" id="FXZE01000002">
    <property type="protein sequence ID" value="SMX70047.1"/>
    <property type="molecule type" value="Genomic_DNA"/>
</dbReference>
<accession>A0A2H1I4B6</accession>
<dbReference type="AlphaFoldDB" id="A0A2H1I4B6"/>
<gene>
    <name evidence="1" type="ORF">BANT10_00560</name>
</gene>
<organism evidence="1 2">
    <name type="scientific">Brevibacterium antiquum</name>
    <dbReference type="NCBI Taxonomy" id="234835"/>
    <lineage>
        <taxon>Bacteria</taxon>
        <taxon>Bacillati</taxon>
        <taxon>Actinomycetota</taxon>
        <taxon>Actinomycetes</taxon>
        <taxon>Micrococcales</taxon>
        <taxon>Brevibacteriaceae</taxon>
        <taxon>Brevibacterium</taxon>
    </lineage>
</organism>
<sequence length="47" mass="4936">MTLIVDKILAFQSMAGETETHDGARVSTVSVIPPCPGWPSAVTFGNC</sequence>
<proteinExistence type="predicted"/>
<evidence type="ECO:0000313" key="2">
    <source>
        <dbReference type="Proteomes" id="UP000234342"/>
    </source>
</evidence>
<evidence type="ECO:0000313" key="1">
    <source>
        <dbReference type="EMBL" id="SMX70047.1"/>
    </source>
</evidence>
<protein>
    <submittedName>
        <fullName evidence="1">Uncharacterized protein</fullName>
    </submittedName>
</protein>
<dbReference type="Proteomes" id="UP000234342">
    <property type="component" value="Unassembled WGS sequence"/>
</dbReference>
<name>A0A2H1I4B6_9MICO</name>